<keyword evidence="2 3" id="KW-0092">Biotin</keyword>
<dbReference type="EC" id="6.3.4.15" evidence="3"/>
<evidence type="ECO:0000256" key="1">
    <source>
        <dbReference type="ARBA" id="ARBA00022598"/>
    </source>
</evidence>
<dbReference type="InterPro" id="IPR036388">
    <property type="entry name" value="WH-like_DNA-bd_sf"/>
</dbReference>
<evidence type="ECO:0000259" key="4">
    <source>
        <dbReference type="PROSITE" id="PS51733"/>
    </source>
</evidence>
<keyword evidence="3" id="KW-0067">ATP-binding</keyword>
<comment type="caution">
    <text evidence="5">The sequence shown here is derived from an EMBL/GenBank/DDBJ whole genome shotgun (WGS) entry which is preliminary data.</text>
</comment>
<dbReference type="GO" id="GO:0016740">
    <property type="term" value="F:transferase activity"/>
    <property type="evidence" value="ECO:0007669"/>
    <property type="project" value="UniProtKB-ARBA"/>
</dbReference>
<sequence>MESTRNLLIEILEKNKNNYISGEQMSKMLGISRTAVWKHMKELQKDGYEIEGISKKGYKITQFPSKVSVNTLQWGSKTKWLGKTLIHKHSTGSTQIIGHQLAVEGTPHGTVVVADVQTEGKGRFDRKWHSSNNKGIWMSIVLRPNLLPNQAPQITLLAATVIADVIKSKTGLSPNIKWPNDVLINNKKVSGILTEMQAEQDRIQYMVLGIGININQSVETLANDIKASATSLRIESTIEWNIRDLIQETLAHFEQAYDSFIDEGFSPIKSKWESYAYMIGQSVRIKTFKKETTAQLIGIKEDGALIIKNEDGSHESLYSAEIQW</sequence>
<evidence type="ECO:0000313" key="5">
    <source>
        <dbReference type="EMBL" id="MRH42426.1"/>
    </source>
</evidence>
<organism evidence="5 6">
    <name type="scientific">Aquibacillus halophilus</name>
    <dbReference type="NCBI Taxonomy" id="930132"/>
    <lineage>
        <taxon>Bacteria</taxon>
        <taxon>Bacillati</taxon>
        <taxon>Bacillota</taxon>
        <taxon>Bacilli</taxon>
        <taxon>Bacillales</taxon>
        <taxon>Bacillaceae</taxon>
        <taxon>Aquibacillus</taxon>
    </lineage>
</organism>
<dbReference type="GO" id="GO:0005737">
    <property type="term" value="C:cytoplasm"/>
    <property type="evidence" value="ECO:0007669"/>
    <property type="project" value="TreeGrafter"/>
</dbReference>
<proteinExistence type="inferred from homology"/>
<protein>
    <recommendedName>
        <fullName evidence="3">Bifunctional ligase/repressor BirA</fullName>
    </recommendedName>
    <alternativeName>
        <fullName evidence="3">Biotin--[acetyl-CoA-carboxylase] ligase</fullName>
        <ecNumber evidence="3">6.3.4.15</ecNumber>
    </alternativeName>
    <alternativeName>
        <fullName evidence="3">Biotin--protein ligase</fullName>
    </alternativeName>
    <alternativeName>
        <fullName evidence="3">Biotin-[acetyl-CoA carboxylase] synthetase</fullName>
    </alternativeName>
</protein>
<dbReference type="PANTHER" id="PTHR12835:SF5">
    <property type="entry name" value="BIOTIN--PROTEIN LIGASE"/>
    <property type="match status" value="1"/>
</dbReference>
<dbReference type="Pfam" id="PF08279">
    <property type="entry name" value="HTH_11"/>
    <property type="match status" value="1"/>
</dbReference>
<dbReference type="InterPro" id="IPR030855">
    <property type="entry name" value="Bifunct_BirA"/>
</dbReference>
<dbReference type="SUPFAM" id="SSF46785">
    <property type="entry name" value="Winged helix' DNA-binding domain"/>
    <property type="match status" value="1"/>
</dbReference>
<dbReference type="Pfam" id="PF02237">
    <property type="entry name" value="BPL_C"/>
    <property type="match status" value="1"/>
</dbReference>
<keyword evidence="6" id="KW-1185">Reference proteome</keyword>
<dbReference type="AlphaFoldDB" id="A0A6A8DD20"/>
<dbReference type="HAMAP" id="MF_00978">
    <property type="entry name" value="Bifunct_BirA"/>
    <property type="match status" value="1"/>
</dbReference>
<keyword evidence="1 3" id="KW-0436">Ligase</keyword>
<keyword evidence="3" id="KW-0547">Nucleotide-binding</keyword>
<dbReference type="PROSITE" id="PS51733">
    <property type="entry name" value="BPL_LPL_CATALYTIC"/>
    <property type="match status" value="1"/>
</dbReference>
<dbReference type="Gene3D" id="1.10.10.10">
    <property type="entry name" value="Winged helix-like DNA-binding domain superfamily/Winged helix DNA-binding domain"/>
    <property type="match status" value="1"/>
</dbReference>
<keyword evidence="3" id="KW-0238">DNA-binding</keyword>
<dbReference type="InterPro" id="IPR045864">
    <property type="entry name" value="aa-tRNA-synth_II/BPL/LPL"/>
</dbReference>
<feature type="binding site" evidence="3">
    <location>
        <position position="117"/>
    </location>
    <ligand>
        <name>biotin</name>
        <dbReference type="ChEBI" id="CHEBI:57586"/>
    </ligand>
</feature>
<dbReference type="CDD" id="cd16442">
    <property type="entry name" value="BPL"/>
    <property type="match status" value="1"/>
</dbReference>
<dbReference type="NCBIfam" id="TIGR00121">
    <property type="entry name" value="birA_ligase"/>
    <property type="match status" value="1"/>
</dbReference>
<comment type="catalytic activity">
    <reaction evidence="3">
        <text>biotin + L-lysyl-[protein] + ATP = N(6)-biotinyl-L-lysyl-[protein] + AMP + diphosphate + H(+)</text>
        <dbReference type="Rhea" id="RHEA:11756"/>
        <dbReference type="Rhea" id="RHEA-COMP:9752"/>
        <dbReference type="Rhea" id="RHEA-COMP:10505"/>
        <dbReference type="ChEBI" id="CHEBI:15378"/>
        <dbReference type="ChEBI" id="CHEBI:29969"/>
        <dbReference type="ChEBI" id="CHEBI:30616"/>
        <dbReference type="ChEBI" id="CHEBI:33019"/>
        <dbReference type="ChEBI" id="CHEBI:57586"/>
        <dbReference type="ChEBI" id="CHEBI:83144"/>
        <dbReference type="ChEBI" id="CHEBI:456215"/>
        <dbReference type="EC" id="6.3.4.15"/>
    </reaction>
</comment>
<dbReference type="GO" id="GO:0004077">
    <property type="term" value="F:biotin--[biotin carboxyl-carrier protein] ligase activity"/>
    <property type="evidence" value="ECO:0007669"/>
    <property type="project" value="UniProtKB-UniRule"/>
</dbReference>
<dbReference type="GO" id="GO:0005524">
    <property type="term" value="F:ATP binding"/>
    <property type="evidence" value="ECO:0007669"/>
    <property type="project" value="UniProtKB-UniRule"/>
</dbReference>
<comment type="similarity">
    <text evidence="3">Belongs to the biotin--protein ligase family.</text>
</comment>
<dbReference type="GO" id="GO:0003677">
    <property type="term" value="F:DNA binding"/>
    <property type="evidence" value="ECO:0007669"/>
    <property type="project" value="UniProtKB-UniRule"/>
</dbReference>
<keyword evidence="3" id="KW-0804">Transcription</keyword>
<accession>A0A6A8DD20</accession>
<feature type="binding site" evidence="3">
    <location>
        <position position="188"/>
    </location>
    <ligand>
        <name>biotin</name>
        <dbReference type="ChEBI" id="CHEBI:57586"/>
    </ligand>
</feature>
<keyword evidence="3" id="KW-0678">Repressor</keyword>
<evidence type="ECO:0000256" key="3">
    <source>
        <dbReference type="HAMAP-Rule" id="MF_00978"/>
    </source>
</evidence>
<dbReference type="InterPro" id="IPR036390">
    <property type="entry name" value="WH_DNA-bd_sf"/>
</dbReference>
<evidence type="ECO:0000256" key="2">
    <source>
        <dbReference type="ARBA" id="ARBA00023267"/>
    </source>
</evidence>
<dbReference type="SUPFAM" id="SSF55681">
    <property type="entry name" value="Class II aaRS and biotin synthetases"/>
    <property type="match status" value="1"/>
</dbReference>
<dbReference type="InterPro" id="IPR004408">
    <property type="entry name" value="Biotin_CoA_COase_ligase"/>
</dbReference>
<dbReference type="InterPro" id="IPR013196">
    <property type="entry name" value="HTH_11"/>
</dbReference>
<dbReference type="InterPro" id="IPR004143">
    <property type="entry name" value="BPL_LPL_catalytic"/>
</dbReference>
<dbReference type="PANTHER" id="PTHR12835">
    <property type="entry name" value="BIOTIN PROTEIN LIGASE"/>
    <property type="match status" value="1"/>
</dbReference>
<dbReference type="EMBL" id="WJNG01000005">
    <property type="protein sequence ID" value="MRH42426.1"/>
    <property type="molecule type" value="Genomic_DNA"/>
</dbReference>
<dbReference type="OrthoDB" id="9807064at2"/>
<comment type="caution">
    <text evidence="3">Lacks conserved residue(s) required for the propagation of feature annotation.</text>
</comment>
<feature type="domain" description="BPL/LPL catalytic" evidence="4">
    <location>
        <begin position="63"/>
        <end position="261"/>
    </location>
</feature>
<feature type="DNA-binding region" description="H-T-H motif" evidence="3">
    <location>
        <begin position="22"/>
        <end position="41"/>
    </location>
</feature>
<dbReference type="Pfam" id="PF03099">
    <property type="entry name" value="BPL_LplA_LipB"/>
    <property type="match status" value="1"/>
</dbReference>
<evidence type="ECO:0000313" key="6">
    <source>
        <dbReference type="Proteomes" id="UP000799092"/>
    </source>
</evidence>
<dbReference type="Gene3D" id="3.30.930.10">
    <property type="entry name" value="Bira Bifunctional Protein, Domain 2"/>
    <property type="match status" value="1"/>
</dbReference>
<reference evidence="5" key="1">
    <citation type="submission" date="2019-11" db="EMBL/GenBank/DDBJ databases">
        <authorList>
            <person name="Li J."/>
        </authorList>
    </citation>
    <scope>NUCLEOTIDE SEQUENCE</scope>
    <source>
        <strain evidence="5">B6B</strain>
    </source>
</reference>
<keyword evidence="3" id="KW-0805">Transcription regulation</keyword>
<comment type="function">
    <text evidence="3">Acts both as a biotin--[acetyl-CoA-carboxylase] ligase and a repressor.</text>
</comment>
<dbReference type="Proteomes" id="UP000799092">
    <property type="component" value="Unassembled WGS sequence"/>
</dbReference>
<dbReference type="GO" id="GO:0009249">
    <property type="term" value="P:protein lipoylation"/>
    <property type="evidence" value="ECO:0007669"/>
    <property type="project" value="UniProtKB-ARBA"/>
</dbReference>
<gene>
    <name evidence="3" type="primary">birA</name>
    <name evidence="5" type="ORF">GH741_06980</name>
</gene>
<name>A0A6A8DD20_9BACI</name>
<dbReference type="InterPro" id="IPR003142">
    <property type="entry name" value="BPL_C"/>
</dbReference>
<dbReference type="GO" id="GO:0006355">
    <property type="term" value="P:regulation of DNA-templated transcription"/>
    <property type="evidence" value="ECO:0007669"/>
    <property type="project" value="UniProtKB-UniRule"/>
</dbReference>
<dbReference type="Gene3D" id="2.30.30.100">
    <property type="match status" value="1"/>
</dbReference>